<evidence type="ECO:0000256" key="2">
    <source>
        <dbReference type="ARBA" id="ARBA00022448"/>
    </source>
</evidence>
<comment type="subunit">
    <text evidence="9">The complex comprises the extracytoplasmic solute receptor protein and the two transmembrane proteins.</text>
</comment>
<dbReference type="InterPro" id="IPR055348">
    <property type="entry name" value="DctQ"/>
</dbReference>
<evidence type="ECO:0000256" key="4">
    <source>
        <dbReference type="ARBA" id="ARBA00022519"/>
    </source>
</evidence>
<evidence type="ECO:0000256" key="5">
    <source>
        <dbReference type="ARBA" id="ARBA00022692"/>
    </source>
</evidence>
<organism evidence="11 12">
    <name type="scientific">Vibrio ostreae</name>
    <dbReference type="NCBI Taxonomy" id="2841925"/>
    <lineage>
        <taxon>Bacteria</taxon>
        <taxon>Pseudomonadati</taxon>
        <taxon>Pseudomonadota</taxon>
        <taxon>Gammaproteobacteria</taxon>
        <taxon>Vibrionales</taxon>
        <taxon>Vibrionaceae</taxon>
        <taxon>Vibrio</taxon>
    </lineage>
</organism>
<name>A0A975UAR5_9VIBR</name>
<feature type="domain" description="Tripartite ATP-independent periplasmic transporters DctQ component" evidence="10">
    <location>
        <begin position="41"/>
        <end position="169"/>
    </location>
</feature>
<keyword evidence="7 9" id="KW-0472">Membrane</keyword>
<keyword evidence="4 9" id="KW-0997">Cell inner membrane</keyword>
<dbReference type="RefSeq" id="WP_168796935.1">
    <property type="nucleotide sequence ID" value="NZ_CP076643.1"/>
</dbReference>
<feature type="transmembrane region" description="Helical" evidence="9">
    <location>
        <begin position="29"/>
        <end position="50"/>
    </location>
</feature>
<dbReference type="GO" id="GO:0005886">
    <property type="term" value="C:plasma membrane"/>
    <property type="evidence" value="ECO:0007669"/>
    <property type="project" value="UniProtKB-SubCell"/>
</dbReference>
<comment type="function">
    <text evidence="9">Part of the tripartite ATP-independent periplasmic (TRAP) transport system.</text>
</comment>
<accession>A0A975UAR5</accession>
<keyword evidence="6 9" id="KW-1133">Transmembrane helix</keyword>
<sequence length="178" mass="19703">MNVNNVNKNRGFSPPLTWVIKIENGAEKLLGLGAVAGIVALCGVVMLQIFGRLFMDVPPVWTEELSRYLFSGTVALTIGIAYKRGELVAVDLLCNSLNQRNAHFFNAFVALVIFVFGLVLYPSAVQFTQIGEYQMSPTMFFPMSYVFGSTILILLNLMFFALLAFIRHLLSAFHGGDI</sequence>
<dbReference type="PANTHER" id="PTHR35011">
    <property type="entry name" value="2,3-DIKETO-L-GULONATE TRAP TRANSPORTER SMALL PERMEASE PROTEIN YIAM"/>
    <property type="match status" value="1"/>
</dbReference>
<evidence type="ECO:0000256" key="7">
    <source>
        <dbReference type="ARBA" id="ARBA00023136"/>
    </source>
</evidence>
<comment type="subcellular location">
    <subcellularLocation>
        <location evidence="1 9">Cell inner membrane</location>
        <topology evidence="1 9">Multi-pass membrane protein</topology>
    </subcellularLocation>
</comment>
<evidence type="ECO:0000256" key="3">
    <source>
        <dbReference type="ARBA" id="ARBA00022475"/>
    </source>
</evidence>
<dbReference type="InterPro" id="IPR007387">
    <property type="entry name" value="TRAP_DctQ"/>
</dbReference>
<dbReference type="Pfam" id="PF04290">
    <property type="entry name" value="DctQ"/>
    <property type="match status" value="1"/>
</dbReference>
<dbReference type="PANTHER" id="PTHR35011:SF2">
    <property type="entry name" value="2,3-DIKETO-L-GULONATE TRAP TRANSPORTER SMALL PERMEASE PROTEIN YIAM"/>
    <property type="match status" value="1"/>
</dbReference>
<gene>
    <name evidence="11" type="ORF">KNV97_08870</name>
</gene>
<evidence type="ECO:0000313" key="12">
    <source>
        <dbReference type="Proteomes" id="UP000694232"/>
    </source>
</evidence>
<evidence type="ECO:0000256" key="9">
    <source>
        <dbReference type="RuleBase" id="RU369079"/>
    </source>
</evidence>
<keyword evidence="3" id="KW-1003">Cell membrane</keyword>
<keyword evidence="5 9" id="KW-0812">Transmembrane</keyword>
<dbReference type="Proteomes" id="UP000694232">
    <property type="component" value="Chromosome 1"/>
</dbReference>
<comment type="similarity">
    <text evidence="8 9">Belongs to the TRAP transporter small permease family.</text>
</comment>
<evidence type="ECO:0000256" key="6">
    <source>
        <dbReference type="ARBA" id="ARBA00022989"/>
    </source>
</evidence>
<feature type="transmembrane region" description="Helical" evidence="9">
    <location>
        <begin position="65"/>
        <end position="82"/>
    </location>
</feature>
<dbReference type="EMBL" id="CP076643">
    <property type="protein sequence ID" value="QXO18369.1"/>
    <property type="molecule type" value="Genomic_DNA"/>
</dbReference>
<evidence type="ECO:0000259" key="10">
    <source>
        <dbReference type="Pfam" id="PF04290"/>
    </source>
</evidence>
<dbReference type="AlphaFoldDB" id="A0A975UAR5"/>
<protein>
    <recommendedName>
        <fullName evidence="9">TRAP transporter small permease protein</fullName>
    </recommendedName>
</protein>
<evidence type="ECO:0000313" key="11">
    <source>
        <dbReference type="EMBL" id="QXO18369.1"/>
    </source>
</evidence>
<dbReference type="GO" id="GO:0015740">
    <property type="term" value="P:C4-dicarboxylate transport"/>
    <property type="evidence" value="ECO:0007669"/>
    <property type="project" value="TreeGrafter"/>
</dbReference>
<feature type="transmembrane region" description="Helical" evidence="9">
    <location>
        <begin position="103"/>
        <end position="124"/>
    </location>
</feature>
<reference evidence="11" key="1">
    <citation type="submission" date="2021-06" db="EMBL/GenBank/DDBJ databases">
        <title>Vibrio nov. sp., novel gut bacterium isolated from Yellow Sea oyster.</title>
        <authorList>
            <person name="Muhammad N."/>
            <person name="Nguyen T.H."/>
            <person name="Lee Y.-J."/>
            <person name="Ko J."/>
            <person name="Kim S.-G."/>
        </authorList>
    </citation>
    <scope>NUCLEOTIDE SEQUENCE</scope>
    <source>
        <strain evidence="11">OG9-811</strain>
    </source>
</reference>
<keyword evidence="2 9" id="KW-0813">Transport</keyword>
<dbReference type="GO" id="GO:0022857">
    <property type="term" value="F:transmembrane transporter activity"/>
    <property type="evidence" value="ECO:0007669"/>
    <property type="project" value="UniProtKB-UniRule"/>
</dbReference>
<proteinExistence type="inferred from homology"/>
<feature type="transmembrane region" description="Helical" evidence="9">
    <location>
        <begin position="144"/>
        <end position="166"/>
    </location>
</feature>
<dbReference type="KEGG" id="vos:KNV97_08870"/>
<evidence type="ECO:0000256" key="1">
    <source>
        <dbReference type="ARBA" id="ARBA00004429"/>
    </source>
</evidence>
<keyword evidence="12" id="KW-1185">Reference proteome</keyword>
<evidence type="ECO:0000256" key="8">
    <source>
        <dbReference type="ARBA" id="ARBA00038436"/>
    </source>
</evidence>